<keyword evidence="4" id="KW-1185">Reference proteome</keyword>
<dbReference type="RefSeq" id="WP_114526065.1">
    <property type="nucleotide sequence ID" value="NZ_JARPYR010000059.1"/>
</dbReference>
<dbReference type="Proteomes" id="UP001245561">
    <property type="component" value="Unassembled WGS sequence"/>
</dbReference>
<dbReference type="InterPro" id="IPR004465">
    <property type="entry name" value="RNR_NrdI"/>
</dbReference>
<dbReference type="PANTHER" id="PTHR37297">
    <property type="entry name" value="PROTEIN NRDI"/>
    <property type="match status" value="1"/>
</dbReference>
<dbReference type="SUPFAM" id="SSF52218">
    <property type="entry name" value="Flavoproteins"/>
    <property type="match status" value="1"/>
</dbReference>
<dbReference type="GeneID" id="86911089"/>
<proteinExistence type="predicted"/>
<organism evidence="2 3">
    <name type="scientific">Enterococcus dongliensis</name>
    <dbReference type="NCBI Taxonomy" id="2559925"/>
    <lineage>
        <taxon>Bacteria</taxon>
        <taxon>Bacillati</taxon>
        <taxon>Bacillota</taxon>
        <taxon>Bacilli</taxon>
        <taxon>Lactobacillales</taxon>
        <taxon>Enterococcaceae</taxon>
        <taxon>Enterococcus</taxon>
    </lineage>
</organism>
<protein>
    <submittedName>
        <fullName evidence="2">Class Ib ribonucleoside-diphosphate reductase assembly flavoprotein NrdI</fullName>
    </submittedName>
</protein>
<dbReference type="GO" id="GO:0010181">
    <property type="term" value="F:FMN binding"/>
    <property type="evidence" value="ECO:0007669"/>
    <property type="project" value="InterPro"/>
</dbReference>
<dbReference type="Pfam" id="PF07972">
    <property type="entry name" value="Flavodoxin_NdrI"/>
    <property type="match status" value="1"/>
</dbReference>
<name>A0AAW8TKT7_9ENTE</name>
<accession>A0AAW8TKT7</accession>
<reference evidence="2 4" key="1">
    <citation type="submission" date="2023-03" db="EMBL/GenBank/DDBJ databases">
        <authorList>
            <person name="Shen W."/>
            <person name="Cai J."/>
        </authorList>
    </citation>
    <scope>NUCLEOTIDE SEQUENCE</scope>
    <source>
        <strain evidence="2">P55-2</strain>
        <strain evidence="1 4">P72-2</strain>
    </source>
</reference>
<evidence type="ECO:0000313" key="1">
    <source>
        <dbReference type="EMBL" id="MDT2598092.1"/>
    </source>
</evidence>
<dbReference type="InterPro" id="IPR029039">
    <property type="entry name" value="Flavoprotein-like_sf"/>
</dbReference>
<evidence type="ECO:0000313" key="3">
    <source>
        <dbReference type="Proteomes" id="UP001245561"/>
    </source>
</evidence>
<dbReference type="EMBL" id="JARPYR010000059">
    <property type="protein sequence ID" value="MDT2598092.1"/>
    <property type="molecule type" value="Genomic_DNA"/>
</dbReference>
<evidence type="ECO:0000313" key="4">
    <source>
        <dbReference type="Proteomes" id="UP001256547"/>
    </source>
</evidence>
<dbReference type="AlphaFoldDB" id="A0AAW8TKT7"/>
<dbReference type="Gene3D" id="3.40.50.360">
    <property type="match status" value="1"/>
</dbReference>
<evidence type="ECO:0000313" key="2">
    <source>
        <dbReference type="EMBL" id="MDT2638451.1"/>
    </source>
</evidence>
<sequence length="117" mass="13111">MLIVYDSLTGLGKKFSESLDYKSQPVKEKLSEKCILITRNVGAGKIPRTTKKFIRKHKELIVGFVNNGDREKHGETFCGSSDKLVKEYGLLLIKNIEGAGNDEDIKDVKAFIANHEN</sequence>
<comment type="caution">
    <text evidence="2">The sequence shown here is derived from an EMBL/GenBank/DDBJ whole genome shotgun (WGS) entry which is preliminary data.</text>
</comment>
<dbReference type="PANTHER" id="PTHR37297:SF1">
    <property type="entry name" value="PROTEIN NRDI"/>
    <property type="match status" value="1"/>
</dbReference>
<dbReference type="EMBL" id="JARPYT010000037">
    <property type="protein sequence ID" value="MDT2638451.1"/>
    <property type="molecule type" value="Genomic_DNA"/>
</dbReference>
<gene>
    <name evidence="2" type="ORF">P7D36_13285</name>
    <name evidence="1" type="ORF">P7D39_13940</name>
</gene>
<dbReference type="Proteomes" id="UP001256547">
    <property type="component" value="Unassembled WGS sequence"/>
</dbReference>